<proteinExistence type="predicted"/>
<gene>
    <name evidence="2" type="ORF">ACFQ44_00150</name>
</gene>
<keyword evidence="3" id="KW-1185">Reference proteome</keyword>
<evidence type="ECO:0000313" key="2">
    <source>
        <dbReference type="EMBL" id="MFD1454084.1"/>
    </source>
</evidence>
<sequence>MNEEILNLYRAYNIAMAADDTTALDRLLAPDFTLTHMTGYVQPRAEWLQELDQGTMRYFSSVEEHVTMQPTATGWQLVGQNRVTASIHGSGKHAWPLHTEMVIQQVAGNWQIMSAVVTTY</sequence>
<organism evidence="2 3">
    <name type="scientific">Levilactobacillus lanxiensis</name>
    <dbReference type="NCBI Taxonomy" id="2799568"/>
    <lineage>
        <taxon>Bacteria</taxon>
        <taxon>Bacillati</taxon>
        <taxon>Bacillota</taxon>
        <taxon>Bacilli</taxon>
        <taxon>Lactobacillales</taxon>
        <taxon>Lactobacillaceae</taxon>
        <taxon>Levilactobacillus</taxon>
    </lineage>
</organism>
<dbReference type="Pfam" id="PF14534">
    <property type="entry name" value="DUF4440"/>
    <property type="match status" value="1"/>
</dbReference>
<evidence type="ECO:0000313" key="3">
    <source>
        <dbReference type="Proteomes" id="UP001597189"/>
    </source>
</evidence>
<name>A0ABW4CXS2_9LACO</name>
<dbReference type="InterPro" id="IPR032710">
    <property type="entry name" value="NTF2-like_dom_sf"/>
</dbReference>
<dbReference type="SUPFAM" id="SSF54427">
    <property type="entry name" value="NTF2-like"/>
    <property type="match status" value="1"/>
</dbReference>
<reference evidence="3" key="1">
    <citation type="journal article" date="2019" name="Int. J. Syst. Evol. Microbiol.">
        <title>The Global Catalogue of Microorganisms (GCM) 10K type strain sequencing project: providing services to taxonomists for standard genome sequencing and annotation.</title>
        <authorList>
            <consortium name="The Broad Institute Genomics Platform"/>
            <consortium name="The Broad Institute Genome Sequencing Center for Infectious Disease"/>
            <person name="Wu L."/>
            <person name="Ma J."/>
        </authorList>
    </citation>
    <scope>NUCLEOTIDE SEQUENCE [LARGE SCALE GENOMIC DNA]</scope>
    <source>
        <strain evidence="3">CCM 8979</strain>
    </source>
</reference>
<evidence type="ECO:0000259" key="1">
    <source>
        <dbReference type="Pfam" id="PF14534"/>
    </source>
</evidence>
<accession>A0ABW4CXS2</accession>
<dbReference type="Gene3D" id="3.10.450.50">
    <property type="match status" value="1"/>
</dbReference>
<dbReference type="RefSeq" id="WP_203642754.1">
    <property type="nucleotide sequence ID" value="NZ_BOLN01000001.1"/>
</dbReference>
<protein>
    <submittedName>
        <fullName evidence="2">Nuclear transport factor 2 family protein</fullName>
    </submittedName>
</protein>
<dbReference type="Proteomes" id="UP001597189">
    <property type="component" value="Unassembled WGS sequence"/>
</dbReference>
<dbReference type="InterPro" id="IPR027843">
    <property type="entry name" value="DUF4440"/>
</dbReference>
<comment type="caution">
    <text evidence="2">The sequence shown here is derived from an EMBL/GenBank/DDBJ whole genome shotgun (WGS) entry which is preliminary data.</text>
</comment>
<dbReference type="EMBL" id="JBHTOD010000001">
    <property type="protein sequence ID" value="MFD1454084.1"/>
    <property type="molecule type" value="Genomic_DNA"/>
</dbReference>
<feature type="domain" description="DUF4440" evidence="1">
    <location>
        <begin position="5"/>
        <end position="112"/>
    </location>
</feature>